<dbReference type="Gene3D" id="2.40.160.120">
    <property type="match status" value="1"/>
</dbReference>
<evidence type="ECO:0000256" key="1">
    <source>
        <dbReference type="ARBA" id="ARBA00008842"/>
    </source>
</evidence>
<proteinExistence type="inferred from homology"/>
<comment type="similarity">
    <text evidence="1 3">Belongs to the OSBP family.</text>
</comment>
<dbReference type="Proteomes" id="UP000694888">
    <property type="component" value="Unplaced"/>
</dbReference>
<evidence type="ECO:0000313" key="7">
    <source>
        <dbReference type="RefSeq" id="XP_035829746.1"/>
    </source>
</evidence>
<dbReference type="InterPro" id="IPR018494">
    <property type="entry name" value="Oxysterol-bd_CS"/>
</dbReference>
<reference evidence="7" key="1">
    <citation type="submission" date="2025-08" db="UniProtKB">
        <authorList>
            <consortium name="RefSeq"/>
        </authorList>
    </citation>
    <scope>IDENTIFICATION</scope>
</reference>
<feature type="compositionally biased region" description="Acidic residues" evidence="5">
    <location>
        <begin position="260"/>
        <end position="283"/>
    </location>
</feature>
<evidence type="ECO:0000313" key="6">
    <source>
        <dbReference type="Proteomes" id="UP000694888"/>
    </source>
</evidence>
<evidence type="ECO:0000256" key="5">
    <source>
        <dbReference type="SAM" id="MobiDB-lite"/>
    </source>
</evidence>
<dbReference type="SUPFAM" id="SSF50729">
    <property type="entry name" value="PH domain-like"/>
    <property type="match status" value="1"/>
</dbReference>
<sequence>MAQDSVCLDAAPKVPLRLNKRSNFQLMRTWSFPGKAVTFDPLRNRSTGSLDGDNSERKVLFSDSSMDSSASFDRKLYKSGEKSLSAFKLSKRESLKEKKKSYRSQKKEVAREIMNSASDQSIVLMADWLKVRGTLKGWSKLWCVCKPSMLVIYKSEKMKVRMYACGGGTFGCEKMKGPKGETIGAFVQPLPMSYAIFRAPSENQGKCWMDGLELALRCTSLIKRTTSRAQDLSDSELHAALHTATQGGPLSAELGLSAPDDPEAEEQMEESEVIVDHESDDDDHSSMGLSESDFELADGEGKQQDVPRVEETLYVANEVEELGQQGDACQTEEVNDENKSLIWTLVKQVRPGMDLSKVVLPTFILEPRSFLDKLTDYYYHADILSQAVQQETALERMKMVLKWYLSGFYKKPKGLKKPYNPIIGETFRCYWVHPESRSRTFYVAEQISHHPPVSAFHVTNRQDGFNINGCILAKSKFYGNSISAILDGVATLTFLERGEDYLITMPYAHCKGILLGTLTMEMGGKVSIGCPKTGYHCDLDFKLKPFFGNGEAANRITGRIRMGTEVLCTFEGHWDQQIYIKEITNRERVVFWDPSVEVRSKRLIRHTVPIDHQQENESERFVGRIFCWVKIKAGERDSIYIQFPASVRPWDQMTDCVQYEKDFVIQTQTVHTVPLLWQSSQLVPPPRIKQYSHGNVSEDSYSSENSDDNTTRERNTNRMSSISDSVTAKSSAHPAQSHLQRKGSFDSTKGGSPQKRLAHSEAENRKSATPDSLRRQYTIPGAAGVLTESTSAGRRPHKDRNSPSKPPVSIENGTTTATNSARSFQVLPLKASAASQLAQEAAGRVDANLRCVAQQQQQHHQTTVSRRHSPPSMSGELGENRHGVALSSSAAVASSYDLQMLTKLAQRQQEMQASLTELVGRVANLQQLQQTASRRPAGLGADGSSSSSDTSVVSREWLLVAMVLVFQTLLQWYFSR</sequence>
<keyword evidence="2" id="KW-0446">Lipid-binding</keyword>
<dbReference type="Gene3D" id="1.10.287.2720">
    <property type="match status" value="1"/>
</dbReference>
<feature type="compositionally biased region" description="Basic and acidic residues" evidence="5">
    <location>
        <begin position="758"/>
        <end position="774"/>
    </location>
</feature>
<dbReference type="Gene3D" id="2.30.29.30">
    <property type="entry name" value="Pleckstrin-homology domain (PH domain)/Phosphotyrosine-binding domain (PTB)"/>
    <property type="match status" value="1"/>
</dbReference>
<dbReference type="GeneID" id="101862558"/>
<keyword evidence="4" id="KW-0813">Transport</keyword>
<dbReference type="PANTHER" id="PTHR10972:SF102">
    <property type="entry name" value="OXYSTEROL-BINDING PROTEIN"/>
    <property type="match status" value="1"/>
</dbReference>
<feature type="compositionally biased region" description="Polar residues" evidence="5">
    <location>
        <begin position="717"/>
        <end position="738"/>
    </location>
</feature>
<name>A0ABM1W503_APLCA</name>
<dbReference type="InterPro" id="IPR011993">
    <property type="entry name" value="PH-like_dom_sf"/>
</dbReference>
<keyword evidence="6" id="KW-1185">Reference proteome</keyword>
<dbReference type="PANTHER" id="PTHR10972">
    <property type="entry name" value="OXYSTEROL-BINDING PROTEIN-RELATED"/>
    <property type="match status" value="1"/>
</dbReference>
<dbReference type="Pfam" id="PF01237">
    <property type="entry name" value="Oxysterol_BP"/>
    <property type="match status" value="1"/>
</dbReference>
<feature type="region of interest" description="Disordered" evidence="5">
    <location>
        <begin position="853"/>
        <end position="880"/>
    </location>
</feature>
<evidence type="ECO:0000256" key="3">
    <source>
        <dbReference type="RuleBase" id="RU003844"/>
    </source>
</evidence>
<keyword evidence="4" id="KW-0445">Lipid transport</keyword>
<gene>
    <name evidence="7" type="primary">LOC101862558</name>
</gene>
<organism evidence="6 7">
    <name type="scientific">Aplysia californica</name>
    <name type="common">California sea hare</name>
    <dbReference type="NCBI Taxonomy" id="6500"/>
    <lineage>
        <taxon>Eukaryota</taxon>
        <taxon>Metazoa</taxon>
        <taxon>Spiralia</taxon>
        <taxon>Lophotrochozoa</taxon>
        <taxon>Mollusca</taxon>
        <taxon>Gastropoda</taxon>
        <taxon>Heterobranchia</taxon>
        <taxon>Euthyneura</taxon>
        <taxon>Tectipleura</taxon>
        <taxon>Aplysiida</taxon>
        <taxon>Aplysioidea</taxon>
        <taxon>Aplysiidae</taxon>
        <taxon>Aplysia</taxon>
    </lineage>
</organism>
<dbReference type="RefSeq" id="XP_035829746.1">
    <property type="nucleotide sequence ID" value="XM_035973853.1"/>
</dbReference>
<dbReference type="InterPro" id="IPR000648">
    <property type="entry name" value="Oxysterol-bd"/>
</dbReference>
<evidence type="ECO:0000256" key="4">
    <source>
        <dbReference type="RuleBase" id="RU003845"/>
    </source>
</evidence>
<feature type="region of interest" description="Disordered" evidence="5">
    <location>
        <begin position="688"/>
        <end position="819"/>
    </location>
</feature>
<dbReference type="PROSITE" id="PS01013">
    <property type="entry name" value="OSBP"/>
    <property type="match status" value="1"/>
</dbReference>
<protein>
    <recommendedName>
        <fullName evidence="4">Oxysterol-binding protein</fullName>
    </recommendedName>
</protein>
<feature type="region of interest" description="Disordered" evidence="5">
    <location>
        <begin position="245"/>
        <end position="290"/>
    </location>
</feature>
<dbReference type="InterPro" id="IPR037239">
    <property type="entry name" value="OSBP_sf"/>
</dbReference>
<dbReference type="SUPFAM" id="SSF144000">
    <property type="entry name" value="Oxysterol-binding protein-like"/>
    <property type="match status" value="1"/>
</dbReference>
<evidence type="ECO:0000256" key="2">
    <source>
        <dbReference type="ARBA" id="ARBA00023121"/>
    </source>
</evidence>
<accession>A0ABM1W503</accession>